<comment type="caution">
    <text evidence="1">The sequence shown here is derived from an EMBL/GenBank/DDBJ whole genome shotgun (WGS) entry which is preliminary data.</text>
</comment>
<keyword evidence="1" id="KW-0808">Transferase</keyword>
<evidence type="ECO:0000313" key="2">
    <source>
        <dbReference type="Proteomes" id="UP001331936"/>
    </source>
</evidence>
<dbReference type="EC" id="2.1.1.-" evidence="1"/>
<dbReference type="PANTHER" id="PTHR43861">
    <property type="entry name" value="TRANS-ACONITATE 2-METHYLTRANSFERASE-RELATED"/>
    <property type="match status" value="1"/>
</dbReference>
<dbReference type="SUPFAM" id="SSF53335">
    <property type="entry name" value="S-adenosyl-L-methionine-dependent methyltransferases"/>
    <property type="match status" value="1"/>
</dbReference>
<dbReference type="PANTHER" id="PTHR43861:SF1">
    <property type="entry name" value="TRANS-ACONITATE 2-METHYLTRANSFERASE"/>
    <property type="match status" value="1"/>
</dbReference>
<dbReference type="InterPro" id="IPR029063">
    <property type="entry name" value="SAM-dependent_MTases_sf"/>
</dbReference>
<gene>
    <name evidence="1" type="ORF">Q8814_08015</name>
</gene>
<sequence>MPDDTSELARTFDEVSGDFDALTPTVWGPAGQALVFQLGVRPDDRVLDACCGTGASALPAAAAVGPNGRVHGVDVAGNLLECGRLVAEQRALKNIDFVCADVTTWEPPSDVPAAGYDALAISYGVFFLPHMDSAFARLVGLVRNGGRVGVTVWRADGIDRFTELAFDVASRHSPRLADGQHAGKDSPWRAISTPPTLEAWLAAAGTHSVEVRTLSNLLPATAELCWNFVMATGLRALLSGLDAEGIDAVRRDIADEITARSIHTIDATTLVGTATVRRPPATV</sequence>
<dbReference type="Proteomes" id="UP001331936">
    <property type="component" value="Unassembled WGS sequence"/>
</dbReference>
<organism evidence="1 2">
    <name type="scientific">Rhodococcus chondri</name>
    <dbReference type="NCBI Taxonomy" id="3065941"/>
    <lineage>
        <taxon>Bacteria</taxon>
        <taxon>Bacillati</taxon>
        <taxon>Actinomycetota</taxon>
        <taxon>Actinomycetes</taxon>
        <taxon>Mycobacteriales</taxon>
        <taxon>Nocardiaceae</taxon>
        <taxon>Rhodococcus</taxon>
    </lineage>
</organism>
<dbReference type="EMBL" id="JAUZMZ010000031">
    <property type="protein sequence ID" value="MEE2032056.1"/>
    <property type="molecule type" value="Genomic_DNA"/>
</dbReference>
<dbReference type="RefSeq" id="WP_330151485.1">
    <property type="nucleotide sequence ID" value="NZ_JAUZMZ010000031.1"/>
</dbReference>
<dbReference type="GO" id="GO:0032259">
    <property type="term" value="P:methylation"/>
    <property type="evidence" value="ECO:0007669"/>
    <property type="project" value="UniProtKB-KW"/>
</dbReference>
<keyword evidence="2" id="KW-1185">Reference proteome</keyword>
<dbReference type="Gene3D" id="3.40.50.150">
    <property type="entry name" value="Vaccinia Virus protein VP39"/>
    <property type="match status" value="1"/>
</dbReference>
<protein>
    <submittedName>
        <fullName evidence="1">Class I SAM-dependent methyltransferase</fullName>
        <ecNumber evidence="1">2.1.1.-</ecNumber>
    </submittedName>
</protein>
<accession>A0ABU7JPU9</accession>
<evidence type="ECO:0000313" key="1">
    <source>
        <dbReference type="EMBL" id="MEE2032056.1"/>
    </source>
</evidence>
<reference evidence="1 2" key="1">
    <citation type="submission" date="2023-08" db="EMBL/GenBank/DDBJ databases">
        <authorList>
            <person name="Girao M."/>
            <person name="Carvalho M.F."/>
        </authorList>
    </citation>
    <scope>NUCLEOTIDE SEQUENCE [LARGE SCALE GENOMIC DNA]</scope>
    <source>
        <strain evidence="1 2">CC-R104</strain>
    </source>
</reference>
<dbReference type="Pfam" id="PF01209">
    <property type="entry name" value="Ubie_methyltran"/>
    <property type="match status" value="1"/>
</dbReference>
<dbReference type="CDD" id="cd02440">
    <property type="entry name" value="AdoMet_MTases"/>
    <property type="match status" value="1"/>
</dbReference>
<proteinExistence type="predicted"/>
<keyword evidence="1" id="KW-0489">Methyltransferase</keyword>
<dbReference type="GO" id="GO:0008168">
    <property type="term" value="F:methyltransferase activity"/>
    <property type="evidence" value="ECO:0007669"/>
    <property type="project" value="UniProtKB-KW"/>
</dbReference>
<name>A0ABU7JPU9_9NOCA</name>